<gene>
    <name evidence="19" type="primary">MnP1</name>
    <name evidence="19" type="ORF">BDP27DRAFT_1392113</name>
</gene>
<feature type="binding site" evidence="13">
    <location>
        <position position="136"/>
    </location>
    <ligand>
        <name>Ca(2+)</name>
        <dbReference type="ChEBI" id="CHEBI:29108"/>
        <label>1</label>
    </ligand>
</feature>
<feature type="disulfide bond" evidence="15">
    <location>
        <begin position="122"/>
        <end position="208"/>
    </location>
</feature>
<dbReference type="AlphaFoldDB" id="A0A9P5U8R8"/>
<evidence type="ECO:0000256" key="15">
    <source>
        <dbReference type="PIRSR" id="PIRSR601621-4"/>
    </source>
</evidence>
<dbReference type="EMBL" id="JADNRY010000044">
    <property type="protein sequence ID" value="KAF9070174.1"/>
    <property type="molecule type" value="Genomic_DNA"/>
</dbReference>
<evidence type="ECO:0000256" key="4">
    <source>
        <dbReference type="ARBA" id="ARBA00022617"/>
    </source>
</evidence>
<feature type="binding site" evidence="13">
    <location>
        <position position="284"/>
    </location>
    <ligand>
        <name>Ca(2+)</name>
        <dbReference type="ChEBI" id="CHEBI:29108"/>
        <label>2</label>
    </ligand>
</feature>
<keyword evidence="11" id="KW-0376">Hydrogen peroxide</keyword>
<feature type="active site" description="Proton acceptor" evidence="12">
    <location>
        <position position="135"/>
    </location>
</feature>
<keyword evidence="17" id="KW-0472">Membrane</keyword>
<dbReference type="GO" id="GO:0034599">
    <property type="term" value="P:cellular response to oxidative stress"/>
    <property type="evidence" value="ECO:0007669"/>
    <property type="project" value="InterPro"/>
</dbReference>
<keyword evidence="10" id="KW-0325">Glycoprotein</keyword>
<evidence type="ECO:0000256" key="11">
    <source>
        <dbReference type="ARBA" id="ARBA00023324"/>
    </source>
</evidence>
<evidence type="ECO:0000256" key="8">
    <source>
        <dbReference type="ARBA" id="ARBA00023002"/>
    </source>
</evidence>
<feature type="site" description="Transition state stabilizer" evidence="14">
    <location>
        <position position="131"/>
    </location>
</feature>
<comment type="cofactor">
    <cofactor evidence="13 16">
        <name>Ca(2+)</name>
        <dbReference type="ChEBI" id="CHEBI:29108"/>
    </cofactor>
    <text evidence="13 16">Binds 2 calcium ions per subunit.</text>
</comment>
<dbReference type="EC" id="1.11.1.-" evidence="16"/>
<evidence type="ECO:0000256" key="5">
    <source>
        <dbReference type="ARBA" id="ARBA00022723"/>
    </source>
</evidence>
<feature type="binding site" evidence="13">
    <location>
        <position position="265"/>
    </location>
    <ligand>
        <name>Ca(2+)</name>
        <dbReference type="ChEBI" id="CHEBI:29108"/>
        <label>2</label>
    </ligand>
</feature>
<keyword evidence="17" id="KW-0812">Transmembrane</keyword>
<feature type="binding site" evidence="13">
    <location>
        <position position="289"/>
    </location>
    <ligand>
        <name>Ca(2+)</name>
        <dbReference type="ChEBI" id="CHEBI:29108"/>
        <label>2</label>
    </ligand>
</feature>
<dbReference type="GO" id="GO:0042744">
    <property type="term" value="P:hydrogen peroxide catabolic process"/>
    <property type="evidence" value="ECO:0007669"/>
    <property type="project" value="UniProtKB-KW"/>
</dbReference>
<keyword evidence="2" id="KW-0964">Secreted</keyword>
<keyword evidence="9 13" id="KW-0408">Iron</keyword>
<dbReference type="Pfam" id="PF00141">
    <property type="entry name" value="peroxidase"/>
    <property type="match status" value="1"/>
</dbReference>
<feature type="transmembrane region" description="Helical" evidence="17">
    <location>
        <begin position="67"/>
        <end position="85"/>
    </location>
</feature>
<feature type="binding site" evidence="13">
    <location>
        <position position="153"/>
    </location>
    <ligand>
        <name>Ca(2+)</name>
        <dbReference type="ChEBI" id="CHEBI:29108"/>
        <label>1</label>
    </ligand>
</feature>
<evidence type="ECO:0000256" key="3">
    <source>
        <dbReference type="ARBA" id="ARBA00022559"/>
    </source>
</evidence>
<accession>A0A9P5U8R8</accession>
<feature type="binding site" evidence="13">
    <location>
        <position position="155"/>
    </location>
    <ligand>
        <name>Ca(2+)</name>
        <dbReference type="ChEBI" id="CHEBI:29108"/>
        <label>1</label>
    </ligand>
</feature>
<dbReference type="InterPro" id="IPR019794">
    <property type="entry name" value="Peroxidases_AS"/>
</dbReference>
<comment type="caution">
    <text evidence="19">The sequence shown here is derived from an EMBL/GenBank/DDBJ whole genome shotgun (WGS) entry which is preliminary data.</text>
</comment>
<dbReference type="Gene3D" id="1.10.420.10">
    <property type="entry name" value="Peroxidase, domain 2"/>
    <property type="match status" value="1"/>
</dbReference>
<keyword evidence="8 16" id="KW-0560">Oxidoreductase</keyword>
<name>A0A9P5U8R8_9AGAR</name>
<dbReference type="SUPFAM" id="SSF48113">
    <property type="entry name" value="Heme-dependent peroxidases"/>
    <property type="match status" value="1"/>
</dbReference>
<organism evidence="19 20">
    <name type="scientific">Rhodocollybia butyracea</name>
    <dbReference type="NCBI Taxonomy" id="206335"/>
    <lineage>
        <taxon>Eukaryota</taxon>
        <taxon>Fungi</taxon>
        <taxon>Dikarya</taxon>
        <taxon>Basidiomycota</taxon>
        <taxon>Agaricomycotina</taxon>
        <taxon>Agaricomycetes</taxon>
        <taxon>Agaricomycetidae</taxon>
        <taxon>Agaricales</taxon>
        <taxon>Marasmiineae</taxon>
        <taxon>Omphalotaceae</taxon>
        <taxon>Rhodocollybia</taxon>
    </lineage>
</organism>
<reference evidence="19" key="1">
    <citation type="submission" date="2020-11" db="EMBL/GenBank/DDBJ databases">
        <authorList>
            <consortium name="DOE Joint Genome Institute"/>
            <person name="Ahrendt S."/>
            <person name="Riley R."/>
            <person name="Andreopoulos W."/>
            <person name="Labutti K."/>
            <person name="Pangilinan J."/>
            <person name="Ruiz-Duenas F.J."/>
            <person name="Barrasa J.M."/>
            <person name="Sanchez-Garcia M."/>
            <person name="Camarero S."/>
            <person name="Miyauchi S."/>
            <person name="Serrano A."/>
            <person name="Linde D."/>
            <person name="Babiker R."/>
            <person name="Drula E."/>
            <person name="Ayuso-Fernandez I."/>
            <person name="Pacheco R."/>
            <person name="Padilla G."/>
            <person name="Ferreira P."/>
            <person name="Barriuso J."/>
            <person name="Kellner H."/>
            <person name="Castanera R."/>
            <person name="Alfaro M."/>
            <person name="Ramirez L."/>
            <person name="Pisabarro A.G."/>
            <person name="Kuo A."/>
            <person name="Tritt A."/>
            <person name="Lipzen A."/>
            <person name="He G."/>
            <person name="Yan M."/>
            <person name="Ng V."/>
            <person name="Cullen D."/>
            <person name="Martin F."/>
            <person name="Rosso M.-N."/>
            <person name="Henrissat B."/>
            <person name="Hibbett D."/>
            <person name="Martinez A.T."/>
            <person name="Grigoriev I.V."/>
        </authorList>
    </citation>
    <scope>NUCLEOTIDE SEQUENCE</scope>
    <source>
        <strain evidence="19">AH 40177</strain>
    </source>
</reference>
<feature type="domain" description="Plant heme peroxidase family profile" evidence="18">
    <location>
        <begin position="126"/>
        <end position="419"/>
    </location>
</feature>
<dbReference type="InterPro" id="IPR024589">
    <property type="entry name" value="Ligninase_C"/>
</dbReference>
<feature type="binding site" description="axial binding residue" evidence="13">
    <location>
        <position position="264"/>
    </location>
    <ligand>
        <name>heme b</name>
        <dbReference type="ChEBI" id="CHEBI:60344"/>
    </ligand>
    <ligandPart>
        <name>Fe</name>
        <dbReference type="ChEBI" id="CHEBI:18248"/>
    </ligandPart>
</feature>
<dbReference type="PROSITE" id="PS00436">
    <property type="entry name" value="PEROXIDASE_2"/>
    <property type="match status" value="1"/>
</dbReference>
<evidence type="ECO:0000256" key="9">
    <source>
        <dbReference type="ARBA" id="ARBA00023004"/>
    </source>
</evidence>
<feature type="binding site" evidence="13">
    <location>
        <position position="151"/>
    </location>
    <ligand>
        <name>Ca(2+)</name>
        <dbReference type="ChEBI" id="CHEBI:29108"/>
        <label>1</label>
    </ligand>
</feature>
<dbReference type="GO" id="GO:0004601">
    <property type="term" value="F:peroxidase activity"/>
    <property type="evidence" value="ECO:0007669"/>
    <property type="project" value="UniProtKB-KW"/>
</dbReference>
<dbReference type="OrthoDB" id="2113341at2759"/>
<feature type="disulfide bond" evidence="15">
    <location>
        <begin position="92"/>
        <end position="104"/>
    </location>
</feature>
<proteinExistence type="inferred from homology"/>
<evidence type="ECO:0000256" key="14">
    <source>
        <dbReference type="PIRSR" id="PIRSR601621-3"/>
    </source>
</evidence>
<comment type="similarity">
    <text evidence="1 16">Belongs to the peroxidase family. Ligninase subfamily.</text>
</comment>
<keyword evidence="7 13" id="KW-0106">Calcium</keyword>
<dbReference type="GO" id="GO:0020037">
    <property type="term" value="F:heme binding"/>
    <property type="evidence" value="ECO:0007669"/>
    <property type="project" value="UniProtKB-UniRule"/>
</dbReference>
<evidence type="ECO:0000313" key="19">
    <source>
        <dbReference type="EMBL" id="KAF9070174.1"/>
    </source>
</evidence>
<dbReference type="PANTHER" id="PTHR31356">
    <property type="entry name" value="THYLAKOID LUMENAL 29 KDA PROTEIN, CHLOROPLASTIC-RELATED"/>
    <property type="match status" value="1"/>
</dbReference>
<evidence type="ECO:0000256" key="13">
    <source>
        <dbReference type="PIRSR" id="PIRSR601621-2"/>
    </source>
</evidence>
<keyword evidence="6 16" id="KW-0732">Signal</keyword>
<feature type="disulfide bond" evidence="15">
    <location>
        <begin position="349"/>
        <end position="415"/>
    </location>
</feature>
<feature type="binding site" evidence="13">
    <location>
        <position position="282"/>
    </location>
    <ligand>
        <name>Ca(2+)</name>
        <dbReference type="ChEBI" id="CHEBI:29108"/>
        <label>2</label>
    </ligand>
</feature>
<dbReference type="Gene3D" id="1.10.520.10">
    <property type="match status" value="1"/>
</dbReference>
<evidence type="ECO:0000259" key="18">
    <source>
        <dbReference type="PROSITE" id="PS50873"/>
    </source>
</evidence>
<keyword evidence="15" id="KW-1015">Disulfide bond</keyword>
<evidence type="ECO:0000256" key="17">
    <source>
        <dbReference type="SAM" id="Phobius"/>
    </source>
</evidence>
<evidence type="ECO:0000256" key="7">
    <source>
        <dbReference type="ARBA" id="ARBA00022837"/>
    </source>
</evidence>
<dbReference type="PANTHER" id="PTHR31356:SF66">
    <property type="entry name" value="CATALASE-PEROXIDASE"/>
    <property type="match status" value="1"/>
</dbReference>
<comment type="cofactor">
    <cofactor evidence="13">
        <name>heme b</name>
        <dbReference type="ChEBI" id="CHEBI:60344"/>
    </cofactor>
    <text evidence="13">Binds 1 heme b (iron(II)-protoporphyrin IX) group per subunit.</text>
</comment>
<feature type="chain" id="PRO_5040544131" description="Peroxidase" evidence="16">
    <location>
        <begin position="28"/>
        <end position="443"/>
    </location>
</feature>
<evidence type="ECO:0000256" key="16">
    <source>
        <dbReference type="RuleBase" id="RU363051"/>
    </source>
</evidence>
<evidence type="ECO:0000256" key="2">
    <source>
        <dbReference type="ARBA" id="ARBA00022525"/>
    </source>
</evidence>
<protein>
    <recommendedName>
        <fullName evidence="16">Peroxidase</fullName>
        <ecNumber evidence="16">1.11.1.-</ecNumber>
    </recommendedName>
</protein>
<evidence type="ECO:0000256" key="12">
    <source>
        <dbReference type="PIRSR" id="PIRSR601621-1"/>
    </source>
</evidence>
<keyword evidence="20" id="KW-1185">Reference proteome</keyword>
<feature type="signal peptide" evidence="16">
    <location>
        <begin position="1"/>
        <end position="27"/>
    </location>
</feature>
<sequence>MMLSCRNRTLACFLPFAAVGFISLSAAHSPLPGTGLHIRNYHSFHRLFRLISLFGFDLTLQTRPRYIMAFLNFVILALALTVTAVPSRNSVCSDGTVVSNEHCCDFVPLAQDLIENLFEGECGEKAHEVLRLSFHDAIAISQSQGPKAGGGADGSMLIFPDIEPNFTANAGIIGGVDDLLPFMSSGKYPTITAGDLVQFGAAVAVGLCPGAPQLEFLAGRPNATAPAVDGLIPEPQDSVDKILARFQDAANLNAEDVVSLLVSHTVARADHVAPNIQTAPFDSTPFTFDTQFFLETLLVGVGFPGNGTSPGIAGVGEVESPLPDTIGADIGELRLQSDFALAHDERTACFWQSMINQEALMTARFKAAMAKMAVIGHKASNLIDCSPVVPKPIPGLGKPASYPATKSFANIQQSCPSPFPHLTTDPGAAETAIPHCPGGETTC</sequence>
<dbReference type="InterPro" id="IPR002016">
    <property type="entry name" value="Haem_peroxidase"/>
</dbReference>
<evidence type="ECO:0000313" key="20">
    <source>
        <dbReference type="Proteomes" id="UP000772434"/>
    </source>
</evidence>
<dbReference type="PRINTS" id="PR00462">
    <property type="entry name" value="LIGNINASE"/>
</dbReference>
<feature type="disulfide bond" evidence="15">
    <location>
        <begin position="103"/>
        <end position="385"/>
    </location>
</feature>
<dbReference type="PROSITE" id="PS50873">
    <property type="entry name" value="PEROXIDASE_4"/>
    <property type="match status" value="1"/>
</dbReference>
<dbReference type="GO" id="GO:0046872">
    <property type="term" value="F:metal ion binding"/>
    <property type="evidence" value="ECO:0007669"/>
    <property type="project" value="UniProtKB-UniRule"/>
</dbReference>
<dbReference type="InterPro" id="IPR044831">
    <property type="entry name" value="Ccp1-like"/>
</dbReference>
<keyword evidence="17" id="KW-1133">Transmembrane helix</keyword>
<dbReference type="GO" id="GO:0000302">
    <property type="term" value="P:response to reactive oxygen species"/>
    <property type="evidence" value="ECO:0007669"/>
    <property type="project" value="TreeGrafter"/>
</dbReference>
<dbReference type="InterPro" id="IPR001621">
    <property type="entry name" value="Ligninase"/>
</dbReference>
<keyword evidence="4 13" id="KW-0349">Heme</keyword>
<evidence type="ECO:0000256" key="10">
    <source>
        <dbReference type="ARBA" id="ARBA00023180"/>
    </source>
</evidence>
<dbReference type="PRINTS" id="PR00458">
    <property type="entry name" value="PEROXIDASE"/>
</dbReference>
<dbReference type="Pfam" id="PF11895">
    <property type="entry name" value="Peroxidase_ext"/>
    <property type="match status" value="1"/>
</dbReference>
<dbReference type="Proteomes" id="UP000772434">
    <property type="component" value="Unassembled WGS sequence"/>
</dbReference>
<keyword evidence="3 16" id="KW-0575">Peroxidase</keyword>
<dbReference type="InterPro" id="IPR010255">
    <property type="entry name" value="Haem_peroxidase_sf"/>
</dbReference>
<keyword evidence="5 13" id="KW-0479">Metal-binding</keyword>
<evidence type="ECO:0000256" key="1">
    <source>
        <dbReference type="ARBA" id="ARBA00006089"/>
    </source>
</evidence>
<evidence type="ECO:0000256" key="6">
    <source>
        <dbReference type="ARBA" id="ARBA00022729"/>
    </source>
</evidence>